<dbReference type="Pfam" id="PF06985">
    <property type="entry name" value="HET"/>
    <property type="match status" value="1"/>
</dbReference>
<dbReference type="OrthoDB" id="47007at2759"/>
<dbReference type="PANTHER" id="PTHR33112:SF16">
    <property type="entry name" value="HETEROKARYON INCOMPATIBILITY DOMAIN-CONTAINING PROTEIN"/>
    <property type="match status" value="1"/>
</dbReference>
<organism evidence="2 3">
    <name type="scientific">Cytospora schulzeri</name>
    <dbReference type="NCBI Taxonomy" id="448051"/>
    <lineage>
        <taxon>Eukaryota</taxon>
        <taxon>Fungi</taxon>
        <taxon>Dikarya</taxon>
        <taxon>Ascomycota</taxon>
        <taxon>Pezizomycotina</taxon>
        <taxon>Sordariomycetes</taxon>
        <taxon>Sordariomycetidae</taxon>
        <taxon>Diaporthales</taxon>
        <taxon>Cytosporaceae</taxon>
        <taxon>Cytospora</taxon>
    </lineage>
</organism>
<sequence length="490" mass="56274">MSRNISTDISPFRSADWGQPMQLDIPRKLMQRDNFSKPPELNYLDGPDPHEIKLILTKDISTWTKYSKRVRYAALSYCWGTSHNNTLTTTPSNLQQHLGAIQISDLPRTLRETIWAARDLGIRYLWIDALCILQRERNALDHEEADADWQYESARMFLVYGNAFLTFVAAAAASSEEGLVLYKEPLRRLSGAPLTASNTPLHEEPISGRAWALQEWALSRRRLVFTKFGVHFICDHFGDRSLDGIRIKKKITSHSVYGSGWHQLVSDYCSRDLTFPRDKLTAFSGLAQRYMKLLNYSGKNYLAGLWRHRLAEDLLWHWTPHPKLLLHKPSNRGRHPGRAPTWSWASTDGNVDFESASRCPEMKIKKCQVELAVKDDFFGQVKSGVLKVSCLYVTTSFHRPDFDSDIWVGSNIDGFFLYPDDITELKDYYVTPELHCLQLGLGIGDHSRWNASFGIVVRFDNMKGAFTRVGFFRCKAKDFYTSDKQVFKIV</sequence>
<dbReference type="STRING" id="356882.A0A423VUL0"/>
<gene>
    <name evidence="2" type="ORF">VMCG_08856</name>
</gene>
<evidence type="ECO:0000313" key="2">
    <source>
        <dbReference type="EMBL" id="ROV94760.1"/>
    </source>
</evidence>
<accession>A0A423VUL0</accession>
<protein>
    <recommendedName>
        <fullName evidence="1">Heterokaryon incompatibility domain-containing protein</fullName>
    </recommendedName>
</protein>
<dbReference type="AlphaFoldDB" id="A0A423VUL0"/>
<dbReference type="EMBL" id="LKEA01000039">
    <property type="protein sequence ID" value="ROV94760.1"/>
    <property type="molecule type" value="Genomic_DNA"/>
</dbReference>
<dbReference type="Proteomes" id="UP000283895">
    <property type="component" value="Unassembled WGS sequence"/>
</dbReference>
<proteinExistence type="predicted"/>
<reference evidence="2 3" key="1">
    <citation type="submission" date="2015-09" db="EMBL/GenBank/DDBJ databases">
        <title>Host preference determinants of Valsa canker pathogens revealed by comparative genomics.</title>
        <authorList>
            <person name="Yin Z."/>
            <person name="Huang L."/>
        </authorList>
    </citation>
    <scope>NUCLEOTIDE SEQUENCE [LARGE SCALE GENOMIC DNA]</scope>
    <source>
        <strain evidence="2 3">03-1</strain>
    </source>
</reference>
<feature type="domain" description="Heterokaryon incompatibility" evidence="1">
    <location>
        <begin position="72"/>
        <end position="215"/>
    </location>
</feature>
<dbReference type="PANTHER" id="PTHR33112">
    <property type="entry name" value="DOMAIN PROTEIN, PUTATIVE-RELATED"/>
    <property type="match status" value="1"/>
</dbReference>
<keyword evidence="3" id="KW-1185">Reference proteome</keyword>
<comment type="caution">
    <text evidence="2">The sequence shown here is derived from an EMBL/GenBank/DDBJ whole genome shotgun (WGS) entry which is preliminary data.</text>
</comment>
<name>A0A423VUL0_9PEZI</name>
<evidence type="ECO:0000259" key="1">
    <source>
        <dbReference type="Pfam" id="PF06985"/>
    </source>
</evidence>
<dbReference type="InterPro" id="IPR010730">
    <property type="entry name" value="HET"/>
</dbReference>
<evidence type="ECO:0000313" key="3">
    <source>
        <dbReference type="Proteomes" id="UP000283895"/>
    </source>
</evidence>